<sequence>LSGIACILTYVLCRSLFSSRYPFFNKIIGICRSSSFSTLIQSDAVTRRLTSVHHSSST</sequence>
<dbReference type="WBParaSite" id="BTMF_0000598501-mRNA-1">
    <property type="protein sequence ID" value="BTMF_0000598501-mRNA-1"/>
    <property type="gene ID" value="BTMF_0000598501"/>
</dbReference>
<dbReference type="AlphaFoldDB" id="A0A0R3QHW4"/>
<protein>
    <submittedName>
        <fullName evidence="1">Ovule protein</fullName>
    </submittedName>
</protein>
<reference evidence="1" key="1">
    <citation type="submission" date="2017-02" db="UniProtKB">
        <authorList>
            <consortium name="WormBaseParasite"/>
        </authorList>
    </citation>
    <scope>IDENTIFICATION</scope>
</reference>
<proteinExistence type="predicted"/>
<accession>A0A0R3QHW4</accession>
<name>A0A0R3QHW4_9BILA</name>
<organism evidence="1">
    <name type="scientific">Brugia timori</name>
    <dbReference type="NCBI Taxonomy" id="42155"/>
    <lineage>
        <taxon>Eukaryota</taxon>
        <taxon>Metazoa</taxon>
        <taxon>Ecdysozoa</taxon>
        <taxon>Nematoda</taxon>
        <taxon>Chromadorea</taxon>
        <taxon>Rhabditida</taxon>
        <taxon>Spirurina</taxon>
        <taxon>Spiruromorpha</taxon>
        <taxon>Filarioidea</taxon>
        <taxon>Onchocercidae</taxon>
        <taxon>Brugia</taxon>
    </lineage>
</organism>
<evidence type="ECO:0000313" key="1">
    <source>
        <dbReference type="WBParaSite" id="BTMF_0000598501-mRNA-1"/>
    </source>
</evidence>